<reference evidence="2" key="1">
    <citation type="submission" date="2020-02" db="EMBL/GenBank/DDBJ databases">
        <authorList>
            <person name="Meier V. D."/>
        </authorList>
    </citation>
    <scope>NUCLEOTIDE SEQUENCE</scope>
    <source>
        <strain evidence="2">AVDCRST_MAG10</strain>
    </source>
</reference>
<evidence type="ECO:0000313" key="2">
    <source>
        <dbReference type="EMBL" id="CAA9258143.1"/>
    </source>
</evidence>
<gene>
    <name evidence="2" type="ORF">AVDCRST_MAG10-2600</name>
</gene>
<organism evidence="2">
    <name type="scientific">uncultured Acidimicrobiales bacterium</name>
    <dbReference type="NCBI Taxonomy" id="310071"/>
    <lineage>
        <taxon>Bacteria</taxon>
        <taxon>Bacillati</taxon>
        <taxon>Actinomycetota</taxon>
        <taxon>Acidimicrobiia</taxon>
        <taxon>Acidimicrobiales</taxon>
        <taxon>environmental samples</taxon>
    </lineage>
</organism>
<evidence type="ECO:0000256" key="1">
    <source>
        <dbReference type="SAM" id="SignalP"/>
    </source>
</evidence>
<protein>
    <submittedName>
        <fullName evidence="2">Uncharacterized protein</fullName>
    </submittedName>
</protein>
<dbReference type="AlphaFoldDB" id="A0A6J4IRQ1"/>
<feature type="chain" id="PRO_5026968558" evidence="1">
    <location>
        <begin position="30"/>
        <end position="157"/>
    </location>
</feature>
<proteinExistence type="predicted"/>
<name>A0A6J4IRQ1_9ACTN</name>
<accession>A0A6J4IRQ1</accession>
<dbReference type="EMBL" id="CADCTB010000159">
    <property type="protein sequence ID" value="CAA9258143.1"/>
    <property type="molecule type" value="Genomic_DNA"/>
</dbReference>
<sequence length="157" mass="15360">MIGRRMATAAMTVGLGLATLAISAPPALASGKGVGPSAGTTGKARACQVHALNKGKSVAKGLQCAPTPPPPTGTPTLSVLLDPATCFTTVTGAGLAPGTELLFAPESNPTNLQPTGIIVDPTGNVLLNVDGTGPAIILYATTAAGTTISAFWPACGL</sequence>
<feature type="signal peptide" evidence="1">
    <location>
        <begin position="1"/>
        <end position="29"/>
    </location>
</feature>
<keyword evidence="1" id="KW-0732">Signal</keyword>